<reference evidence="2 3" key="1">
    <citation type="journal article" date="2015" name="Int. J. Syst. Evol. Microbiol.">
        <title>Mariniphaga sediminis sp. nov., isolated from coastal sediment.</title>
        <authorList>
            <person name="Wang F.Q."/>
            <person name="Shen Q.Y."/>
            <person name="Chen G.J."/>
            <person name="Du Z.J."/>
        </authorList>
    </citation>
    <scope>NUCLEOTIDE SEQUENCE [LARGE SCALE GENOMIC DNA]</scope>
    <source>
        <strain evidence="2 3">SY21</strain>
    </source>
</reference>
<evidence type="ECO:0000313" key="2">
    <source>
        <dbReference type="EMBL" id="RIH66978.1"/>
    </source>
</evidence>
<dbReference type="EMBL" id="QWET01000001">
    <property type="protein sequence ID" value="RIH66978.1"/>
    <property type="molecule type" value="Genomic_DNA"/>
</dbReference>
<dbReference type="Pfam" id="PF04734">
    <property type="entry name" value="Ceramidase_alk"/>
    <property type="match status" value="1"/>
</dbReference>
<dbReference type="OrthoDB" id="337762at2"/>
<evidence type="ECO:0000313" key="3">
    <source>
        <dbReference type="Proteomes" id="UP000266441"/>
    </source>
</evidence>
<organism evidence="2 3">
    <name type="scientific">Mariniphaga sediminis</name>
    <dbReference type="NCBI Taxonomy" id="1628158"/>
    <lineage>
        <taxon>Bacteria</taxon>
        <taxon>Pseudomonadati</taxon>
        <taxon>Bacteroidota</taxon>
        <taxon>Bacteroidia</taxon>
        <taxon>Marinilabiliales</taxon>
        <taxon>Prolixibacteraceae</taxon>
        <taxon>Mariniphaga</taxon>
    </lineage>
</organism>
<protein>
    <recommendedName>
        <fullName evidence="1">Neutral/alkaline non-lysosomal ceramidase N-terminal domain-containing protein</fullName>
    </recommendedName>
</protein>
<proteinExistence type="predicted"/>
<gene>
    <name evidence="2" type="ORF">D1164_00670</name>
</gene>
<name>A0A399D758_9BACT</name>
<sequence length="508" mass="56411">MLCTRMKCCLQRISRRSKMDRCFFKNRSMNTKVLLLLLLFFTCCVKVKKDTTPFLIGTGVVEITPPEGFPLYGVPAVKSTGVKDPLYAKAIVFSQGEAQGVLLVCNLLGIPRDLSRIVRERASDQTGIPFQNISISATHTHTSPGITAAFKEYALRELSGRLTEEDQKSYFTFLIKGMTEAIVLATKNQQEVEIVSGKGHAPGISFNRRYLMTDGRVRFNPGHQNPGIVRPAGPVDPDVHFVLLQPKDTVANSASLTVFASHYVRGGTEFSSDYPFYLQEQLKTIFGREHISVFGLGACGNINTVNPEEEAGEDPDVKVKRIGNILAHAVENALPGARQGEPDFCVVSRVLYLPMQDYTGEELLWSKEGTEPLYPERDFLTKRRKLKISEWGVQPPLEQLRIHEAVTPAVSGEPYRLPVEIHVFRLDSETAIVTMPGELFSELGLSLKKRSPFANTMLIELANADIAYIPTLQAFKEGDYEAVNSRLAPGAGEEMVNQALEILEGFKK</sequence>
<dbReference type="InterPro" id="IPR031329">
    <property type="entry name" value="NEUT/ALK_ceramidase_N"/>
</dbReference>
<comment type="caution">
    <text evidence="2">The sequence shown here is derived from an EMBL/GenBank/DDBJ whole genome shotgun (WGS) entry which is preliminary data.</text>
</comment>
<dbReference type="Proteomes" id="UP000266441">
    <property type="component" value="Unassembled WGS sequence"/>
</dbReference>
<evidence type="ECO:0000259" key="1">
    <source>
        <dbReference type="Pfam" id="PF04734"/>
    </source>
</evidence>
<keyword evidence="3" id="KW-1185">Reference proteome</keyword>
<dbReference type="AlphaFoldDB" id="A0A399D758"/>
<accession>A0A399D758</accession>
<feature type="domain" description="Neutral/alkaline non-lysosomal ceramidase N-terminal" evidence="1">
    <location>
        <begin position="54"/>
        <end position="209"/>
    </location>
</feature>